<dbReference type="PANTHER" id="PTHR30461">
    <property type="entry name" value="DNA-INVERTASE FROM LAMBDOID PROPHAGE"/>
    <property type="match status" value="1"/>
</dbReference>
<dbReference type="Gene3D" id="3.40.50.1390">
    <property type="entry name" value="Resolvase, N-terminal catalytic domain"/>
    <property type="match status" value="1"/>
</dbReference>
<dbReference type="Pfam" id="PF00239">
    <property type="entry name" value="Resolvase"/>
    <property type="match status" value="1"/>
</dbReference>
<evidence type="ECO:0000256" key="2">
    <source>
        <dbReference type="ARBA" id="ARBA00023172"/>
    </source>
</evidence>
<organism evidence="4 5">
    <name type="scientific">Frondihabitans peucedani</name>
    <dbReference type="NCBI Taxonomy" id="598626"/>
    <lineage>
        <taxon>Bacteria</taxon>
        <taxon>Bacillati</taxon>
        <taxon>Actinomycetota</taxon>
        <taxon>Actinomycetes</taxon>
        <taxon>Micrococcales</taxon>
        <taxon>Microbacteriaceae</taxon>
        <taxon>Frondihabitans</taxon>
    </lineage>
</organism>
<dbReference type="Proteomes" id="UP001501594">
    <property type="component" value="Unassembled WGS sequence"/>
</dbReference>
<dbReference type="InterPro" id="IPR006119">
    <property type="entry name" value="Resolv_N"/>
</dbReference>
<name>A0ABP8E6V0_9MICO</name>
<protein>
    <recommendedName>
        <fullName evidence="3">Resolvase/invertase-type recombinase catalytic domain-containing protein</fullName>
    </recommendedName>
</protein>
<dbReference type="SUPFAM" id="SSF53041">
    <property type="entry name" value="Resolvase-like"/>
    <property type="match status" value="1"/>
</dbReference>
<keyword evidence="1" id="KW-0238">DNA-binding</keyword>
<feature type="domain" description="Resolvase/invertase-type recombinase catalytic" evidence="3">
    <location>
        <begin position="4"/>
        <end position="153"/>
    </location>
</feature>
<dbReference type="InterPro" id="IPR050639">
    <property type="entry name" value="SSR_resolvase"/>
</dbReference>
<comment type="caution">
    <text evidence="4">The sequence shown here is derived from an EMBL/GenBank/DDBJ whole genome shotgun (WGS) entry which is preliminary data.</text>
</comment>
<evidence type="ECO:0000259" key="3">
    <source>
        <dbReference type="SMART" id="SM00857"/>
    </source>
</evidence>
<evidence type="ECO:0000313" key="5">
    <source>
        <dbReference type="Proteomes" id="UP001501594"/>
    </source>
</evidence>
<proteinExistence type="predicted"/>
<dbReference type="InterPro" id="IPR036162">
    <property type="entry name" value="Resolvase-like_N_sf"/>
</dbReference>
<dbReference type="RefSeq" id="WP_344798344.1">
    <property type="nucleotide sequence ID" value="NZ_BAABAU010000006.1"/>
</dbReference>
<reference evidence="5" key="1">
    <citation type="journal article" date="2019" name="Int. J. Syst. Evol. Microbiol.">
        <title>The Global Catalogue of Microorganisms (GCM) 10K type strain sequencing project: providing services to taxonomists for standard genome sequencing and annotation.</title>
        <authorList>
            <consortium name="The Broad Institute Genomics Platform"/>
            <consortium name="The Broad Institute Genome Sequencing Center for Infectious Disease"/>
            <person name="Wu L."/>
            <person name="Ma J."/>
        </authorList>
    </citation>
    <scope>NUCLEOTIDE SEQUENCE [LARGE SCALE GENOMIC DNA]</scope>
    <source>
        <strain evidence="5">JCM 17442</strain>
    </source>
</reference>
<gene>
    <name evidence="4" type="ORF">GCM10022256_33570</name>
</gene>
<evidence type="ECO:0000313" key="4">
    <source>
        <dbReference type="EMBL" id="GAA4267745.1"/>
    </source>
</evidence>
<keyword evidence="2" id="KW-0233">DNA recombination</keyword>
<dbReference type="PANTHER" id="PTHR30461:SF2">
    <property type="entry name" value="SERINE RECOMBINASE PINE-RELATED"/>
    <property type="match status" value="1"/>
</dbReference>
<dbReference type="SMART" id="SM00857">
    <property type="entry name" value="Resolvase"/>
    <property type="match status" value="1"/>
</dbReference>
<evidence type="ECO:0000256" key="1">
    <source>
        <dbReference type="ARBA" id="ARBA00023125"/>
    </source>
</evidence>
<sequence length="241" mass="26885">MVRRAGYIRLSRDDSKSLSIENQERALSEYDPDMPIWVDRGVSGSINLTDATSEWSTKVRPFFAADPVNTEIVVYTFDRLGRSKGAVLFEVETMTKAGGSLHVIREGTTFTDAEDLSQAIELTFRSLSDESYRTEGRKKTQRAIDALKAAEVPLGRKPSLTEKQITEIKKLHSLDLGLTSIGKAVRTKRKKDGVMTATSPRVIARVLAGEYESREAYERRDLSAREAMAARAVLDRIGERA</sequence>
<dbReference type="EMBL" id="BAABAU010000006">
    <property type="protein sequence ID" value="GAA4267745.1"/>
    <property type="molecule type" value="Genomic_DNA"/>
</dbReference>
<accession>A0ABP8E6V0</accession>
<keyword evidence="5" id="KW-1185">Reference proteome</keyword>